<dbReference type="Proteomes" id="UP000070284">
    <property type="component" value="Unassembled WGS sequence"/>
</dbReference>
<accession>A0A133UKF0</accession>
<comment type="caution">
    <text evidence="1">The sequence shown here is derived from an EMBL/GenBank/DDBJ whole genome shotgun (WGS) entry which is preliminary data.</text>
</comment>
<sequence length="77" mass="9462">MREITTPLLVVSDEDQEIVDFAKELDQKKIRQKQGGLANWIIYPFCQRPDLENWQNWRISQYRRKNEEFTQFRRFGL</sequence>
<name>A0A133UKF0_9EURY</name>
<evidence type="ECO:0000313" key="2">
    <source>
        <dbReference type="Proteomes" id="UP000070284"/>
    </source>
</evidence>
<proteinExistence type="predicted"/>
<dbReference type="AlphaFoldDB" id="A0A133UKF0"/>
<organism evidence="1 2">
    <name type="scientific">candidate division MSBL1 archaeon SCGC-AAA259E19</name>
    <dbReference type="NCBI Taxonomy" id="1698264"/>
    <lineage>
        <taxon>Archaea</taxon>
        <taxon>Methanobacteriati</taxon>
        <taxon>Methanobacteriota</taxon>
        <taxon>candidate division MSBL1</taxon>
    </lineage>
</organism>
<gene>
    <name evidence="1" type="ORF">AKJ65_03975</name>
</gene>
<reference evidence="1 2" key="1">
    <citation type="journal article" date="2016" name="Sci. Rep.">
        <title>Metabolic traits of an uncultured archaeal lineage -MSBL1- from brine pools of the Red Sea.</title>
        <authorList>
            <person name="Mwirichia R."/>
            <person name="Alam I."/>
            <person name="Rashid M."/>
            <person name="Vinu M."/>
            <person name="Ba-Alawi W."/>
            <person name="Anthony Kamau A."/>
            <person name="Kamanda Ngugi D."/>
            <person name="Goker M."/>
            <person name="Klenk H.P."/>
            <person name="Bajic V."/>
            <person name="Stingl U."/>
        </authorList>
    </citation>
    <scope>NUCLEOTIDE SEQUENCE [LARGE SCALE GENOMIC DNA]</scope>
    <source>
        <strain evidence="1">SCGC-AAA259E19</strain>
    </source>
</reference>
<evidence type="ECO:0000313" key="1">
    <source>
        <dbReference type="EMBL" id="KXA94596.1"/>
    </source>
</evidence>
<protein>
    <submittedName>
        <fullName evidence="1">Uncharacterized protein</fullName>
    </submittedName>
</protein>
<keyword evidence="2" id="KW-1185">Reference proteome</keyword>
<dbReference type="EMBL" id="LHXO01000049">
    <property type="protein sequence ID" value="KXA94596.1"/>
    <property type="molecule type" value="Genomic_DNA"/>
</dbReference>